<dbReference type="PANTHER" id="PTHR33827:SF3">
    <property type="entry name" value="OS09G0346900 PROTEIN"/>
    <property type="match status" value="1"/>
</dbReference>
<proteinExistence type="predicted"/>
<dbReference type="InterPro" id="IPR032001">
    <property type="entry name" value="SAWADEE_dom"/>
</dbReference>
<sequence length="268" mass="31291">MNLRPRQKQRFSGFTRAEGMVLSVYARDGGVGKFGVEKMERLFDESKEQSPEVDFYKNLARSFNYSNNRAGKPILKWTEVQSWFQKKRKNVPMKETSSDSNIIQNEATENPKSPENGEKGQDISKMEYEARSSTDGAWYDVDAFLSHKFTSSHEIEVYVRYTGFGSEEDEWVNVKSDVRERSIALEHSECHKVNTGDLVVCFQERQDQARHYDAHVISIQRRLHDIRGCRCIFLIRYDHDNTESGVEEIMLPAKLVCFHFHRQPMIIY</sequence>
<dbReference type="EMBL" id="JAVIJP010000029">
    <property type="protein sequence ID" value="KAL3633484.1"/>
    <property type="molecule type" value="Genomic_DNA"/>
</dbReference>
<dbReference type="AlphaFoldDB" id="A0ABD3CWN6"/>
<name>A0ABD3CWN6_9LAMI</name>
<gene>
    <name evidence="3" type="ORF">CASFOL_022246</name>
</gene>
<reference evidence="4" key="1">
    <citation type="journal article" date="2024" name="IScience">
        <title>Strigolactones Initiate the Formation of Haustorium-like Structures in Castilleja.</title>
        <authorList>
            <person name="Buerger M."/>
            <person name="Peterson D."/>
            <person name="Chory J."/>
        </authorList>
    </citation>
    <scope>NUCLEOTIDE SEQUENCE [LARGE SCALE GENOMIC DNA]</scope>
</reference>
<dbReference type="Proteomes" id="UP001632038">
    <property type="component" value="Unassembled WGS sequence"/>
</dbReference>
<dbReference type="PANTHER" id="PTHR33827">
    <property type="entry name" value="PROTEIN SAWADEE HOMEODOMAIN HOMOLOG 2"/>
    <property type="match status" value="1"/>
</dbReference>
<feature type="region of interest" description="Disordered" evidence="1">
    <location>
        <begin position="88"/>
        <end position="122"/>
    </location>
</feature>
<keyword evidence="4" id="KW-1185">Reference proteome</keyword>
<dbReference type="Pfam" id="PF16719">
    <property type="entry name" value="SAWADEE"/>
    <property type="match status" value="1"/>
</dbReference>
<dbReference type="Gene3D" id="2.30.30.140">
    <property type="match status" value="1"/>
</dbReference>
<accession>A0ABD3CWN6</accession>
<evidence type="ECO:0000313" key="3">
    <source>
        <dbReference type="EMBL" id="KAL3633484.1"/>
    </source>
</evidence>
<feature type="compositionally biased region" description="Polar residues" evidence="1">
    <location>
        <begin position="98"/>
        <end position="113"/>
    </location>
</feature>
<evidence type="ECO:0000256" key="1">
    <source>
        <dbReference type="SAM" id="MobiDB-lite"/>
    </source>
</evidence>
<evidence type="ECO:0000259" key="2">
    <source>
        <dbReference type="Pfam" id="PF16719"/>
    </source>
</evidence>
<organism evidence="3 4">
    <name type="scientific">Castilleja foliolosa</name>
    <dbReference type="NCBI Taxonomy" id="1961234"/>
    <lineage>
        <taxon>Eukaryota</taxon>
        <taxon>Viridiplantae</taxon>
        <taxon>Streptophyta</taxon>
        <taxon>Embryophyta</taxon>
        <taxon>Tracheophyta</taxon>
        <taxon>Spermatophyta</taxon>
        <taxon>Magnoliopsida</taxon>
        <taxon>eudicotyledons</taxon>
        <taxon>Gunneridae</taxon>
        <taxon>Pentapetalae</taxon>
        <taxon>asterids</taxon>
        <taxon>lamiids</taxon>
        <taxon>Lamiales</taxon>
        <taxon>Orobanchaceae</taxon>
        <taxon>Pedicularideae</taxon>
        <taxon>Castillejinae</taxon>
        <taxon>Castilleja</taxon>
    </lineage>
</organism>
<feature type="domain" description="SAWADEE" evidence="2">
    <location>
        <begin position="125"/>
        <end position="248"/>
    </location>
</feature>
<protein>
    <recommendedName>
        <fullName evidence="2">SAWADEE domain-containing protein</fullName>
    </recommendedName>
</protein>
<evidence type="ECO:0000313" key="4">
    <source>
        <dbReference type="Proteomes" id="UP001632038"/>
    </source>
</evidence>
<dbReference type="Gene3D" id="2.40.50.40">
    <property type="match status" value="1"/>
</dbReference>
<dbReference type="InterPro" id="IPR039276">
    <property type="entry name" value="SHH1/2"/>
</dbReference>
<comment type="caution">
    <text evidence="3">The sequence shown here is derived from an EMBL/GenBank/DDBJ whole genome shotgun (WGS) entry which is preliminary data.</text>
</comment>